<reference evidence="4" key="1">
    <citation type="journal article" date="2019" name="Int. J. Syst. Evol. Microbiol.">
        <title>The Global Catalogue of Microorganisms (GCM) 10K type strain sequencing project: providing services to taxonomists for standard genome sequencing and annotation.</title>
        <authorList>
            <consortium name="The Broad Institute Genomics Platform"/>
            <consortium name="The Broad Institute Genome Sequencing Center for Infectious Disease"/>
            <person name="Wu L."/>
            <person name="Ma J."/>
        </authorList>
    </citation>
    <scope>NUCLEOTIDE SEQUENCE [LARGE SCALE GENOMIC DNA]</scope>
    <source>
        <strain evidence="4">PCU 266</strain>
    </source>
</reference>
<keyword evidence="4" id="KW-1185">Reference proteome</keyword>
<name>A0ABW0ATG1_9ACTN</name>
<gene>
    <name evidence="3" type="ORF">ACFPRH_29070</name>
</gene>
<accession>A0ABW0ATG1</accession>
<dbReference type="Gene3D" id="3.30.70.1060">
    <property type="entry name" value="Dimeric alpha+beta barrel"/>
    <property type="match status" value="1"/>
</dbReference>
<protein>
    <submittedName>
        <fullName evidence="3">YciI family protein</fullName>
    </submittedName>
</protein>
<sequence>MPRFLTMIRVDETNTTEEGLSPECTERMGVLLEEITKAGVMLDTAALTPSAEGTRVTWSGGRISHTDGPFTEAKEVVGGYSIIQAENKAEAVKWARRFLEVHDEHLTVTAEVREIAEG</sequence>
<proteinExistence type="inferred from homology"/>
<dbReference type="PANTHER" id="PTHR35174:SF1">
    <property type="entry name" value="BLL0086 PROTEIN"/>
    <property type="match status" value="1"/>
</dbReference>
<dbReference type="InterPro" id="IPR011008">
    <property type="entry name" value="Dimeric_a/b-barrel"/>
</dbReference>
<evidence type="ECO:0000259" key="2">
    <source>
        <dbReference type="Pfam" id="PF03795"/>
    </source>
</evidence>
<dbReference type="SUPFAM" id="SSF54909">
    <property type="entry name" value="Dimeric alpha+beta barrel"/>
    <property type="match status" value="1"/>
</dbReference>
<evidence type="ECO:0000313" key="4">
    <source>
        <dbReference type="Proteomes" id="UP001596160"/>
    </source>
</evidence>
<comment type="caution">
    <text evidence="3">The sequence shown here is derived from an EMBL/GenBank/DDBJ whole genome shotgun (WGS) entry which is preliminary data.</text>
</comment>
<dbReference type="PANTHER" id="PTHR35174">
    <property type="entry name" value="BLL7171 PROTEIN-RELATED"/>
    <property type="match status" value="1"/>
</dbReference>
<dbReference type="Proteomes" id="UP001596160">
    <property type="component" value="Unassembled WGS sequence"/>
</dbReference>
<dbReference type="Pfam" id="PF03795">
    <property type="entry name" value="YCII"/>
    <property type="match status" value="1"/>
</dbReference>
<evidence type="ECO:0000313" key="3">
    <source>
        <dbReference type="EMBL" id="MFC5155769.1"/>
    </source>
</evidence>
<comment type="similarity">
    <text evidence="1">Belongs to the YciI family.</text>
</comment>
<dbReference type="InterPro" id="IPR005545">
    <property type="entry name" value="YCII"/>
</dbReference>
<evidence type="ECO:0000256" key="1">
    <source>
        <dbReference type="ARBA" id="ARBA00007689"/>
    </source>
</evidence>
<dbReference type="EMBL" id="JBHSKP010000025">
    <property type="protein sequence ID" value="MFC5155769.1"/>
    <property type="molecule type" value="Genomic_DNA"/>
</dbReference>
<feature type="domain" description="YCII-related" evidence="2">
    <location>
        <begin position="24"/>
        <end position="98"/>
    </location>
</feature>
<dbReference type="RefSeq" id="WP_344483964.1">
    <property type="nucleotide sequence ID" value="NZ_BAAASB010000022.1"/>
</dbReference>
<organism evidence="3 4">
    <name type="scientific">Streptomyces amakusaensis</name>
    <dbReference type="NCBI Taxonomy" id="67271"/>
    <lineage>
        <taxon>Bacteria</taxon>
        <taxon>Bacillati</taxon>
        <taxon>Actinomycetota</taxon>
        <taxon>Actinomycetes</taxon>
        <taxon>Kitasatosporales</taxon>
        <taxon>Streptomycetaceae</taxon>
        <taxon>Streptomyces</taxon>
    </lineage>
</organism>